<gene>
    <name evidence="3" type="ORF">PHMEG_00038390</name>
</gene>
<comment type="caution">
    <text evidence="3">The sequence shown here is derived from an EMBL/GenBank/DDBJ whole genome shotgun (WGS) entry which is preliminary data.</text>
</comment>
<keyword evidence="1" id="KW-0479">Metal-binding</keyword>
<evidence type="ECO:0000259" key="2">
    <source>
        <dbReference type="PROSITE" id="PS50158"/>
    </source>
</evidence>
<name>A0A225UHN6_9STRA</name>
<feature type="non-terminal residue" evidence="3">
    <location>
        <position position="1"/>
    </location>
</feature>
<keyword evidence="4" id="KW-1185">Reference proteome</keyword>
<dbReference type="Pfam" id="PF00098">
    <property type="entry name" value="zf-CCHC"/>
    <property type="match status" value="1"/>
</dbReference>
<evidence type="ECO:0000313" key="3">
    <source>
        <dbReference type="EMBL" id="OWY92562.1"/>
    </source>
</evidence>
<dbReference type="GO" id="GO:0008270">
    <property type="term" value="F:zinc ion binding"/>
    <property type="evidence" value="ECO:0007669"/>
    <property type="project" value="UniProtKB-KW"/>
</dbReference>
<dbReference type="EMBL" id="NBNE01017812">
    <property type="protein sequence ID" value="OWY92562.1"/>
    <property type="molecule type" value="Genomic_DNA"/>
</dbReference>
<accession>A0A225UHN6</accession>
<evidence type="ECO:0000313" key="4">
    <source>
        <dbReference type="Proteomes" id="UP000198211"/>
    </source>
</evidence>
<dbReference type="OrthoDB" id="142960at2759"/>
<dbReference type="AlphaFoldDB" id="A0A225UHN6"/>
<proteinExistence type="predicted"/>
<dbReference type="PROSITE" id="PS50158">
    <property type="entry name" value="ZF_CCHC"/>
    <property type="match status" value="1"/>
</dbReference>
<organism evidence="3 4">
    <name type="scientific">Phytophthora megakarya</name>
    <dbReference type="NCBI Taxonomy" id="4795"/>
    <lineage>
        <taxon>Eukaryota</taxon>
        <taxon>Sar</taxon>
        <taxon>Stramenopiles</taxon>
        <taxon>Oomycota</taxon>
        <taxon>Peronosporomycetes</taxon>
        <taxon>Peronosporales</taxon>
        <taxon>Peronosporaceae</taxon>
        <taxon>Phytophthora</taxon>
    </lineage>
</organism>
<sequence>VKLEYSNPNYVSAPDLHAVLRGWGAMEPLVVSHGRSRLRYGKWPAIACIATAVADPSNGEFRFAFRLTDAGRTMRLTPVRNVEWSADRQKMVRRSGAEELEDLRRRLHIFDVRSEVTADQIQTTFTDLGYDGCTVLIQPGRWWGVVMLRDEQAAVRLDGGYGVHRSQRILIGNSKLFVNPPAEDGGLRCFNCAISGHISREC</sequence>
<feature type="domain" description="CCHC-type" evidence="2">
    <location>
        <begin position="188"/>
        <end position="202"/>
    </location>
</feature>
<dbReference type="Proteomes" id="UP000198211">
    <property type="component" value="Unassembled WGS sequence"/>
</dbReference>
<dbReference type="GO" id="GO:0003676">
    <property type="term" value="F:nucleic acid binding"/>
    <property type="evidence" value="ECO:0007669"/>
    <property type="project" value="InterPro"/>
</dbReference>
<evidence type="ECO:0000256" key="1">
    <source>
        <dbReference type="PROSITE-ProRule" id="PRU00047"/>
    </source>
</evidence>
<protein>
    <recommendedName>
        <fullName evidence="2">CCHC-type domain-containing protein</fullName>
    </recommendedName>
</protein>
<keyword evidence="1" id="KW-0863">Zinc-finger</keyword>
<reference evidence="4" key="1">
    <citation type="submission" date="2017-03" db="EMBL/GenBank/DDBJ databases">
        <title>Phytopthora megakarya and P. palmivora, two closely related causual agents of cacao black pod achieved similar genome size and gene model numbers by different mechanisms.</title>
        <authorList>
            <person name="Ali S."/>
            <person name="Shao J."/>
            <person name="Larry D.J."/>
            <person name="Kronmiller B."/>
            <person name="Shen D."/>
            <person name="Strem M.D."/>
            <person name="Melnick R.L."/>
            <person name="Guiltinan M.J."/>
            <person name="Tyler B.M."/>
            <person name="Meinhardt L.W."/>
            <person name="Bailey B.A."/>
        </authorList>
    </citation>
    <scope>NUCLEOTIDE SEQUENCE [LARGE SCALE GENOMIC DNA]</scope>
    <source>
        <strain evidence="4">zdho120</strain>
    </source>
</reference>
<dbReference type="InterPro" id="IPR001878">
    <property type="entry name" value="Znf_CCHC"/>
</dbReference>
<keyword evidence="1" id="KW-0862">Zinc</keyword>